<dbReference type="GO" id="GO:0005886">
    <property type="term" value="C:plasma membrane"/>
    <property type="evidence" value="ECO:0007669"/>
    <property type="project" value="UniProtKB-SubCell"/>
</dbReference>
<dbReference type="RefSeq" id="WP_147648507.1">
    <property type="nucleotide sequence ID" value="NZ_CP042806.1"/>
</dbReference>
<dbReference type="GO" id="GO:0016757">
    <property type="term" value="F:glycosyltransferase activity"/>
    <property type="evidence" value="ECO:0007669"/>
    <property type="project" value="UniProtKB-KW"/>
</dbReference>
<keyword evidence="8" id="KW-1185">Reference proteome</keyword>
<sequence>MDVVCSPSELTIVIPAKNEAAYLPRLLDSLSRQDLPAMRSVPIFVADAGSTDGTVELAMKFADRLNVAVIPGGLPSVGRNAGARVASTPYLLFLDADIELDDDTLIRRAVRLLRRRRLHCLTTSIRCMSRNPFDHALYLANNLMQRIGSFTKPFGTGMFLLFDAAAFNRLGGFDESALFAEDYHLTRQISPRRFGILRGHILTSNRRFLRTGRLRMVFLFFRTMLNTWNDSYFANDHRYWETPSEAE</sequence>
<evidence type="ECO:0000256" key="5">
    <source>
        <dbReference type="ARBA" id="ARBA00023136"/>
    </source>
</evidence>
<dbReference type="Pfam" id="PF00535">
    <property type="entry name" value="Glycos_transf_2"/>
    <property type="match status" value="1"/>
</dbReference>
<dbReference type="Gene3D" id="3.90.550.10">
    <property type="entry name" value="Spore Coat Polysaccharide Biosynthesis Protein SpsA, Chain A"/>
    <property type="match status" value="1"/>
</dbReference>
<evidence type="ECO:0000256" key="4">
    <source>
        <dbReference type="ARBA" id="ARBA00022679"/>
    </source>
</evidence>
<keyword evidence="3" id="KW-0328">Glycosyltransferase</keyword>
<accession>A0A5B9ECE6</accession>
<proteinExistence type="predicted"/>
<evidence type="ECO:0000256" key="1">
    <source>
        <dbReference type="ARBA" id="ARBA00004236"/>
    </source>
</evidence>
<feature type="domain" description="Glycosyltransferase 2-like" evidence="6">
    <location>
        <begin position="11"/>
        <end position="170"/>
    </location>
</feature>
<keyword evidence="2" id="KW-1003">Cell membrane</keyword>
<dbReference type="OrthoDB" id="396512at2"/>
<dbReference type="SUPFAM" id="SSF53448">
    <property type="entry name" value="Nucleotide-diphospho-sugar transferases"/>
    <property type="match status" value="1"/>
</dbReference>
<evidence type="ECO:0000256" key="3">
    <source>
        <dbReference type="ARBA" id="ARBA00022676"/>
    </source>
</evidence>
<gene>
    <name evidence="7" type="ORF">FTW19_15720</name>
</gene>
<dbReference type="InterPro" id="IPR029044">
    <property type="entry name" value="Nucleotide-diphossugar_trans"/>
</dbReference>
<comment type="subcellular location">
    <subcellularLocation>
        <location evidence="1">Cell membrane</location>
    </subcellularLocation>
</comment>
<evidence type="ECO:0000313" key="7">
    <source>
        <dbReference type="EMBL" id="QEE29314.1"/>
    </source>
</evidence>
<dbReference type="InterPro" id="IPR001173">
    <property type="entry name" value="Glyco_trans_2-like"/>
</dbReference>
<evidence type="ECO:0000313" key="8">
    <source>
        <dbReference type="Proteomes" id="UP000321820"/>
    </source>
</evidence>
<dbReference type="PANTHER" id="PTHR43646">
    <property type="entry name" value="GLYCOSYLTRANSFERASE"/>
    <property type="match status" value="1"/>
</dbReference>
<keyword evidence="5" id="KW-0472">Membrane</keyword>
<keyword evidence="4 7" id="KW-0808">Transferase</keyword>
<dbReference type="KEGG" id="talb:FTW19_15720"/>
<dbReference type="AlphaFoldDB" id="A0A5B9ECE6"/>
<evidence type="ECO:0000256" key="2">
    <source>
        <dbReference type="ARBA" id="ARBA00022475"/>
    </source>
</evidence>
<name>A0A5B9ECE6_9BACT</name>
<protein>
    <submittedName>
        <fullName evidence="7">Glycosyltransferase</fullName>
    </submittedName>
</protein>
<evidence type="ECO:0000259" key="6">
    <source>
        <dbReference type="Pfam" id="PF00535"/>
    </source>
</evidence>
<organism evidence="7 8">
    <name type="scientific">Terriglobus albidus</name>
    <dbReference type="NCBI Taxonomy" id="1592106"/>
    <lineage>
        <taxon>Bacteria</taxon>
        <taxon>Pseudomonadati</taxon>
        <taxon>Acidobacteriota</taxon>
        <taxon>Terriglobia</taxon>
        <taxon>Terriglobales</taxon>
        <taxon>Acidobacteriaceae</taxon>
        <taxon>Terriglobus</taxon>
    </lineage>
</organism>
<dbReference type="EMBL" id="CP042806">
    <property type="protein sequence ID" value="QEE29314.1"/>
    <property type="molecule type" value="Genomic_DNA"/>
</dbReference>
<dbReference type="Proteomes" id="UP000321820">
    <property type="component" value="Chromosome"/>
</dbReference>
<reference evidence="7 8" key="1">
    <citation type="submission" date="2019-08" db="EMBL/GenBank/DDBJ databases">
        <title>Complete genome sequence of Terriglobus albidus strain ORNL.</title>
        <authorList>
            <person name="Podar M."/>
        </authorList>
    </citation>
    <scope>NUCLEOTIDE SEQUENCE [LARGE SCALE GENOMIC DNA]</scope>
    <source>
        <strain evidence="7 8">ORNL</strain>
    </source>
</reference>
<dbReference type="PANTHER" id="PTHR43646:SF2">
    <property type="entry name" value="GLYCOSYLTRANSFERASE 2-LIKE DOMAIN-CONTAINING PROTEIN"/>
    <property type="match status" value="1"/>
</dbReference>